<dbReference type="GO" id="GO:0004497">
    <property type="term" value="F:monooxygenase activity"/>
    <property type="evidence" value="ECO:0007669"/>
    <property type="project" value="UniProtKB-KW"/>
</dbReference>
<dbReference type="EMBL" id="KK852544">
    <property type="protein sequence ID" value="KDR21641.1"/>
    <property type="molecule type" value="Genomic_DNA"/>
</dbReference>
<dbReference type="Pfam" id="PF00372">
    <property type="entry name" value="Hemocyanin_M"/>
    <property type="match status" value="1"/>
</dbReference>
<dbReference type="PROSITE" id="PS00498">
    <property type="entry name" value="TYROSINASE_2"/>
    <property type="match status" value="1"/>
</dbReference>
<evidence type="ECO:0000313" key="7">
    <source>
        <dbReference type="Proteomes" id="UP000027135"/>
    </source>
</evidence>
<dbReference type="PROSITE" id="PS00209">
    <property type="entry name" value="HEMOCYANIN_1"/>
    <property type="match status" value="1"/>
</dbReference>
<feature type="signal peptide" evidence="4">
    <location>
        <begin position="1"/>
        <end position="19"/>
    </location>
</feature>
<dbReference type="InterPro" id="IPR000896">
    <property type="entry name" value="Hemocyanin/hexamerin_mid_dom"/>
</dbReference>
<dbReference type="PANTHER" id="PTHR11511">
    <property type="entry name" value="LARVAL STORAGE PROTEIN/PHENOLOXIDASE"/>
    <property type="match status" value="1"/>
</dbReference>
<dbReference type="InterPro" id="IPR002227">
    <property type="entry name" value="Tyrosinase_Cu-bd"/>
</dbReference>
<dbReference type="OrthoDB" id="6371642at2759"/>
<dbReference type="SMR" id="A0A067RCT5"/>
<keyword evidence="3" id="KW-0560">Oxidoreductase</keyword>
<name>A0A067RCT5_ZOONE</name>
<dbReference type="Gene3D" id="2.60.40.1520">
    <property type="entry name" value="Hemocyanin, C-terminal domain"/>
    <property type="match status" value="1"/>
</dbReference>
<evidence type="ECO:0000256" key="1">
    <source>
        <dbReference type="ARBA" id="ARBA00009470"/>
    </source>
</evidence>
<dbReference type="InterPro" id="IPR037020">
    <property type="entry name" value="Hemocyanin_C_sf"/>
</dbReference>
<dbReference type="Pfam" id="PF03722">
    <property type="entry name" value="Hemocyanin_N"/>
    <property type="match status" value="1"/>
</dbReference>
<sequence length="685" mass="78164">MRFAWVLLLVLGACAVVSAEKQADATFLKRQLQVLNLLRHLNQPLTDPELTAFKDSFSPLNNLNKFKDPAAVRDFVELVTTGKLLERDAIFSLFNPRHRAQMVALFKVLHGAVDYDTFFKSAVWSRDLTNPRQFLYAFSVAVLHREDCRGVILPPAYEVTPHMFLTTDVVRKAYQAKMTRTPMVIPMRFTGSVNNPEQRVAYFGEDVGMNSHHSHWHMDFPFWWRSEEFGEQKDRQGELFFYMHHQMVARFDAERLSNNLPVVEPLEWDQKIVEGFAPGATYENGQEFPMRPDNMNFGDLPWLTIQDMKIVEGRIRDAIASGFVKTTDAGLISLNNTAGIDLLGGLVESSARSVNPMFYGQLHNDGHVMLSKVTDPQQRYGMPPGVMEHFETATRDPAFFRLHKHVDNLFKMHKDQLPPYAASELEFPEVTIEAVKVIGTCKASTPNQLITYFDESHIDLKNAVHAEDQKQEVDIKAVVSRLNHEPFKYVITINAKKPVRGIVRVFLTPKFNWFGQQMPLDVSRWGFIELDHFPVSLQHGDNVVTRSSADSAVTIPEPRGFSQLMGDVQKSIRGEQVFTYDKYYRHCGFPHRLLLPKGKPEGMTYKLYVVVTDYDKDIVTAGMKPEEIESLPSLGYCGVMDGKIPDGKPMGFPFDRRVVSEEQFLTPNMKVVDLTIKNVKQKPIE</sequence>
<dbReference type="eggNOG" id="ENOG502QR98">
    <property type="taxonomic scope" value="Eukaryota"/>
</dbReference>
<evidence type="ECO:0000256" key="4">
    <source>
        <dbReference type="SAM" id="SignalP"/>
    </source>
</evidence>
<keyword evidence="2" id="KW-0758">Storage protein</keyword>
<dbReference type="Pfam" id="PF03723">
    <property type="entry name" value="Hemocyanin_C"/>
    <property type="match status" value="1"/>
</dbReference>
<keyword evidence="4" id="KW-0732">Signal</keyword>
<dbReference type="PROSITE" id="PS00210">
    <property type="entry name" value="HEMOCYANIN_2"/>
    <property type="match status" value="1"/>
</dbReference>
<keyword evidence="7" id="KW-1185">Reference proteome</keyword>
<dbReference type="OMA" id="SRYHMER"/>
<dbReference type="InterPro" id="IPR005203">
    <property type="entry name" value="Hemocyanin_C"/>
</dbReference>
<dbReference type="InterPro" id="IPR014756">
    <property type="entry name" value="Ig_E-set"/>
</dbReference>
<dbReference type="AlphaFoldDB" id="A0A067RCT5"/>
<evidence type="ECO:0000256" key="3">
    <source>
        <dbReference type="ARBA" id="ARBA00023033"/>
    </source>
</evidence>
<dbReference type="InterPro" id="IPR005204">
    <property type="entry name" value="Hemocyanin_N"/>
</dbReference>
<dbReference type="SUPFAM" id="SSF48056">
    <property type="entry name" value="Di-copper centre-containing domain"/>
    <property type="match status" value="1"/>
</dbReference>
<dbReference type="InterPro" id="IPR013788">
    <property type="entry name" value="Hemocyanin/hexamerin"/>
</dbReference>
<dbReference type="STRING" id="136037.A0A067RCT5"/>
<feature type="domain" description="Tyrosinase copper-binding" evidence="5">
    <location>
        <begin position="396"/>
        <end position="407"/>
    </location>
</feature>
<proteinExistence type="inferred from homology"/>
<dbReference type="GO" id="GO:0045735">
    <property type="term" value="F:nutrient reservoir activity"/>
    <property type="evidence" value="ECO:0007669"/>
    <property type="project" value="UniProtKB-KW"/>
</dbReference>
<dbReference type="Gene3D" id="1.10.1280.10">
    <property type="entry name" value="Di-copper center containing domain from catechol oxidase"/>
    <property type="match status" value="1"/>
</dbReference>
<comment type="similarity">
    <text evidence="1">Belongs to the tyrosinase family. Hemocyanin subfamily.</text>
</comment>
<accession>A0A067RCT5</accession>
<dbReference type="SUPFAM" id="SSF48050">
    <property type="entry name" value="Hemocyanin, N-terminal domain"/>
    <property type="match status" value="1"/>
</dbReference>
<keyword evidence="3" id="KW-0503">Monooxygenase</keyword>
<dbReference type="PRINTS" id="PR00187">
    <property type="entry name" value="HAEMOCYANIN"/>
</dbReference>
<dbReference type="InParanoid" id="A0A067RCT5"/>
<dbReference type="PANTHER" id="PTHR11511:SF5">
    <property type="entry name" value="FAT-BODY PROTEIN 1-RELATED"/>
    <property type="match status" value="1"/>
</dbReference>
<dbReference type="Proteomes" id="UP000027135">
    <property type="component" value="Unassembled WGS sequence"/>
</dbReference>
<organism evidence="6 7">
    <name type="scientific">Zootermopsis nevadensis</name>
    <name type="common">Dampwood termite</name>
    <dbReference type="NCBI Taxonomy" id="136037"/>
    <lineage>
        <taxon>Eukaryota</taxon>
        <taxon>Metazoa</taxon>
        <taxon>Ecdysozoa</taxon>
        <taxon>Arthropoda</taxon>
        <taxon>Hexapoda</taxon>
        <taxon>Insecta</taxon>
        <taxon>Pterygota</taxon>
        <taxon>Neoptera</taxon>
        <taxon>Polyneoptera</taxon>
        <taxon>Dictyoptera</taxon>
        <taxon>Blattodea</taxon>
        <taxon>Blattoidea</taxon>
        <taxon>Termitoidae</taxon>
        <taxon>Termopsidae</taxon>
        <taxon>Zootermopsis</taxon>
    </lineage>
</organism>
<protein>
    <submittedName>
        <fullName evidence="6">Hemocyanin</fullName>
    </submittedName>
</protein>
<evidence type="ECO:0000259" key="5">
    <source>
        <dbReference type="PROSITE" id="PS00498"/>
    </source>
</evidence>
<feature type="chain" id="PRO_5001648110" evidence="4">
    <location>
        <begin position="20"/>
        <end position="685"/>
    </location>
</feature>
<evidence type="ECO:0000313" key="6">
    <source>
        <dbReference type="EMBL" id="KDR21641.1"/>
    </source>
</evidence>
<dbReference type="Gene3D" id="1.20.1370.10">
    <property type="entry name" value="Hemocyanin, N-terminal domain"/>
    <property type="match status" value="1"/>
</dbReference>
<dbReference type="SUPFAM" id="SSF81296">
    <property type="entry name" value="E set domains"/>
    <property type="match status" value="1"/>
</dbReference>
<dbReference type="GO" id="GO:0005615">
    <property type="term" value="C:extracellular space"/>
    <property type="evidence" value="ECO:0007669"/>
    <property type="project" value="UniProtKB-ARBA"/>
</dbReference>
<reference evidence="6 7" key="1">
    <citation type="journal article" date="2014" name="Nat. Commun.">
        <title>Molecular traces of alternative social organization in a termite genome.</title>
        <authorList>
            <person name="Terrapon N."/>
            <person name="Li C."/>
            <person name="Robertson H.M."/>
            <person name="Ji L."/>
            <person name="Meng X."/>
            <person name="Booth W."/>
            <person name="Chen Z."/>
            <person name="Childers C.P."/>
            <person name="Glastad K.M."/>
            <person name="Gokhale K."/>
            <person name="Gowin J."/>
            <person name="Gronenberg W."/>
            <person name="Hermansen R.A."/>
            <person name="Hu H."/>
            <person name="Hunt B.G."/>
            <person name="Huylmans A.K."/>
            <person name="Khalil S.M."/>
            <person name="Mitchell R.D."/>
            <person name="Munoz-Torres M.C."/>
            <person name="Mustard J.A."/>
            <person name="Pan H."/>
            <person name="Reese J.T."/>
            <person name="Scharf M.E."/>
            <person name="Sun F."/>
            <person name="Vogel H."/>
            <person name="Xiao J."/>
            <person name="Yang W."/>
            <person name="Yang Z."/>
            <person name="Yang Z."/>
            <person name="Zhou J."/>
            <person name="Zhu J."/>
            <person name="Brent C.S."/>
            <person name="Elsik C.G."/>
            <person name="Goodisman M.A."/>
            <person name="Liberles D.A."/>
            <person name="Roe R.M."/>
            <person name="Vargo E.L."/>
            <person name="Vilcinskas A."/>
            <person name="Wang J."/>
            <person name="Bornberg-Bauer E."/>
            <person name="Korb J."/>
            <person name="Zhang G."/>
            <person name="Liebig J."/>
        </authorList>
    </citation>
    <scope>NUCLEOTIDE SEQUENCE [LARGE SCALE GENOMIC DNA]</scope>
    <source>
        <tissue evidence="6">Whole organism</tissue>
    </source>
</reference>
<dbReference type="InterPro" id="IPR036697">
    <property type="entry name" value="Hemocyanin_N_sf"/>
</dbReference>
<gene>
    <name evidence="6" type="ORF">L798_01876</name>
</gene>
<dbReference type="InterPro" id="IPR008922">
    <property type="entry name" value="Di-copper_centre_dom_sf"/>
</dbReference>
<evidence type="ECO:0000256" key="2">
    <source>
        <dbReference type="ARBA" id="ARBA00022761"/>
    </source>
</evidence>